<evidence type="ECO:0000313" key="2">
    <source>
        <dbReference type="Proteomes" id="UP001314170"/>
    </source>
</evidence>
<gene>
    <name evidence="1" type="ORF">DCAF_LOCUS18209</name>
</gene>
<keyword evidence="2" id="KW-1185">Reference proteome</keyword>
<reference evidence="1 2" key="1">
    <citation type="submission" date="2024-01" db="EMBL/GenBank/DDBJ databases">
        <authorList>
            <person name="Waweru B."/>
        </authorList>
    </citation>
    <scope>NUCLEOTIDE SEQUENCE [LARGE SCALE GENOMIC DNA]</scope>
</reference>
<sequence>MKNILAFARFESEGDKEGPLASIDNKACGVAFVLRIIGDRDFYLLNCKGRAVVFGVVVVSTLADCGRG</sequence>
<proteinExistence type="predicted"/>
<evidence type="ECO:0000313" key="1">
    <source>
        <dbReference type="EMBL" id="CAK7345386.1"/>
    </source>
</evidence>
<accession>A0AAV1S2J0</accession>
<dbReference type="AlphaFoldDB" id="A0AAV1S2J0"/>
<organism evidence="1 2">
    <name type="scientific">Dovyalis caffra</name>
    <dbReference type="NCBI Taxonomy" id="77055"/>
    <lineage>
        <taxon>Eukaryota</taxon>
        <taxon>Viridiplantae</taxon>
        <taxon>Streptophyta</taxon>
        <taxon>Embryophyta</taxon>
        <taxon>Tracheophyta</taxon>
        <taxon>Spermatophyta</taxon>
        <taxon>Magnoliopsida</taxon>
        <taxon>eudicotyledons</taxon>
        <taxon>Gunneridae</taxon>
        <taxon>Pentapetalae</taxon>
        <taxon>rosids</taxon>
        <taxon>fabids</taxon>
        <taxon>Malpighiales</taxon>
        <taxon>Salicaceae</taxon>
        <taxon>Flacourtieae</taxon>
        <taxon>Dovyalis</taxon>
    </lineage>
</organism>
<protein>
    <submittedName>
        <fullName evidence="1">Uncharacterized protein</fullName>
    </submittedName>
</protein>
<dbReference type="Proteomes" id="UP001314170">
    <property type="component" value="Unassembled WGS sequence"/>
</dbReference>
<dbReference type="EMBL" id="CAWUPB010001168">
    <property type="protein sequence ID" value="CAK7345386.1"/>
    <property type="molecule type" value="Genomic_DNA"/>
</dbReference>
<name>A0AAV1S2J0_9ROSI</name>
<comment type="caution">
    <text evidence="1">The sequence shown here is derived from an EMBL/GenBank/DDBJ whole genome shotgun (WGS) entry which is preliminary data.</text>
</comment>